<keyword evidence="3" id="KW-1185">Reference proteome</keyword>
<name>A0AAE2CGQ5_9LAMI</name>
<accession>A0AAE2CGQ5</accession>
<dbReference type="Proteomes" id="UP001293254">
    <property type="component" value="Unassembled WGS sequence"/>
</dbReference>
<dbReference type="AlphaFoldDB" id="A0AAE2CGQ5"/>
<sequence length="146" mass="15406">MSPALSKSGSAIFNYSATPSPTTAPPSHLTPTSSPPLSNTCPSPYTSSLLTSPLTLPNIQPIQPQTCSIITSISSTIPSLNPTIIPITANHPTNVAETQNPTILPPLSPALKDVPLTFFATANLHYPSHILPPLIRLRAARNQLVK</sequence>
<feature type="region of interest" description="Disordered" evidence="1">
    <location>
        <begin position="16"/>
        <end position="44"/>
    </location>
</feature>
<evidence type="ECO:0000256" key="1">
    <source>
        <dbReference type="SAM" id="MobiDB-lite"/>
    </source>
</evidence>
<reference evidence="2" key="2">
    <citation type="journal article" date="2024" name="Plant">
        <title>Genomic evolution and insights into agronomic trait innovations of Sesamum species.</title>
        <authorList>
            <person name="Miao H."/>
            <person name="Wang L."/>
            <person name="Qu L."/>
            <person name="Liu H."/>
            <person name="Sun Y."/>
            <person name="Le M."/>
            <person name="Wang Q."/>
            <person name="Wei S."/>
            <person name="Zheng Y."/>
            <person name="Lin W."/>
            <person name="Duan Y."/>
            <person name="Cao H."/>
            <person name="Xiong S."/>
            <person name="Wang X."/>
            <person name="Wei L."/>
            <person name="Li C."/>
            <person name="Ma Q."/>
            <person name="Ju M."/>
            <person name="Zhao R."/>
            <person name="Li G."/>
            <person name="Mu C."/>
            <person name="Tian Q."/>
            <person name="Mei H."/>
            <person name="Zhang T."/>
            <person name="Gao T."/>
            <person name="Zhang H."/>
        </authorList>
    </citation>
    <scope>NUCLEOTIDE SEQUENCE</scope>
    <source>
        <strain evidence="2">3651</strain>
    </source>
</reference>
<evidence type="ECO:0000313" key="3">
    <source>
        <dbReference type="Proteomes" id="UP001293254"/>
    </source>
</evidence>
<comment type="caution">
    <text evidence="2">The sequence shown here is derived from an EMBL/GenBank/DDBJ whole genome shotgun (WGS) entry which is preliminary data.</text>
</comment>
<proteinExistence type="predicted"/>
<reference evidence="2" key="1">
    <citation type="submission" date="2020-06" db="EMBL/GenBank/DDBJ databases">
        <authorList>
            <person name="Li T."/>
            <person name="Hu X."/>
            <person name="Zhang T."/>
            <person name="Song X."/>
            <person name="Zhang H."/>
            <person name="Dai N."/>
            <person name="Sheng W."/>
            <person name="Hou X."/>
            <person name="Wei L."/>
        </authorList>
    </citation>
    <scope>NUCLEOTIDE SEQUENCE</scope>
    <source>
        <strain evidence="2">3651</strain>
        <tissue evidence="2">Leaf</tissue>
    </source>
</reference>
<gene>
    <name evidence="2" type="ORF">Salat_2113200</name>
</gene>
<evidence type="ECO:0000313" key="2">
    <source>
        <dbReference type="EMBL" id="KAK4421626.1"/>
    </source>
</evidence>
<protein>
    <submittedName>
        <fullName evidence="2">Uncharacterized protein</fullName>
    </submittedName>
</protein>
<organism evidence="2 3">
    <name type="scientific">Sesamum alatum</name>
    <dbReference type="NCBI Taxonomy" id="300844"/>
    <lineage>
        <taxon>Eukaryota</taxon>
        <taxon>Viridiplantae</taxon>
        <taxon>Streptophyta</taxon>
        <taxon>Embryophyta</taxon>
        <taxon>Tracheophyta</taxon>
        <taxon>Spermatophyta</taxon>
        <taxon>Magnoliopsida</taxon>
        <taxon>eudicotyledons</taxon>
        <taxon>Gunneridae</taxon>
        <taxon>Pentapetalae</taxon>
        <taxon>asterids</taxon>
        <taxon>lamiids</taxon>
        <taxon>Lamiales</taxon>
        <taxon>Pedaliaceae</taxon>
        <taxon>Sesamum</taxon>
    </lineage>
</organism>
<dbReference type="EMBL" id="JACGWO010000008">
    <property type="protein sequence ID" value="KAK4421626.1"/>
    <property type="molecule type" value="Genomic_DNA"/>
</dbReference>